<keyword evidence="1" id="KW-0472">Membrane</keyword>
<sequence>MRTLDIDAVNAEIAETQADLAVEDDETGLSIPGLETILAFVAVKIVIPVVTGFLGKHLYDKYQDLRSRRDTEAAIADLAQPGALVRADASSIDIEQLRREVVAMAVAEGIDVRLADAVVSKTISRIHERYFRASE</sequence>
<comment type="caution">
    <text evidence="2">The sequence shown here is derived from an EMBL/GenBank/DDBJ whole genome shotgun (WGS) entry which is preliminary data.</text>
</comment>
<dbReference type="EMBL" id="BLAE01000033">
    <property type="protein sequence ID" value="GES11875.1"/>
    <property type="molecule type" value="Genomic_DNA"/>
</dbReference>
<protein>
    <submittedName>
        <fullName evidence="2">Uncharacterized protein</fullName>
    </submittedName>
</protein>
<proteinExistence type="predicted"/>
<dbReference type="AlphaFoldDB" id="A0A5M3WRC9"/>
<gene>
    <name evidence="2" type="ORF">Amac_054720</name>
</gene>
<dbReference type="Proteomes" id="UP000331127">
    <property type="component" value="Unassembled WGS sequence"/>
</dbReference>
<name>A0A5M3WRC9_9ACTN</name>
<keyword evidence="1" id="KW-0812">Transmembrane</keyword>
<evidence type="ECO:0000256" key="1">
    <source>
        <dbReference type="SAM" id="Phobius"/>
    </source>
</evidence>
<keyword evidence="1" id="KW-1133">Transmembrane helix</keyword>
<dbReference type="RefSeq" id="WP_155357225.1">
    <property type="nucleotide sequence ID" value="NZ_BAAAHL010000038.1"/>
</dbReference>
<accession>A0A5M3WRC9</accession>
<dbReference type="OrthoDB" id="9883117at2"/>
<evidence type="ECO:0000313" key="2">
    <source>
        <dbReference type="EMBL" id="GES11875.1"/>
    </source>
</evidence>
<reference evidence="2 3" key="1">
    <citation type="submission" date="2019-10" db="EMBL/GenBank/DDBJ databases">
        <title>Whole genome shotgun sequence of Acrocarpospora macrocephala NBRC 16266.</title>
        <authorList>
            <person name="Ichikawa N."/>
            <person name="Kimura A."/>
            <person name="Kitahashi Y."/>
            <person name="Komaki H."/>
            <person name="Oguchi A."/>
        </authorList>
    </citation>
    <scope>NUCLEOTIDE SEQUENCE [LARGE SCALE GENOMIC DNA]</scope>
    <source>
        <strain evidence="2 3">NBRC 16266</strain>
    </source>
</reference>
<organism evidence="2 3">
    <name type="scientific">Acrocarpospora macrocephala</name>
    <dbReference type="NCBI Taxonomy" id="150177"/>
    <lineage>
        <taxon>Bacteria</taxon>
        <taxon>Bacillati</taxon>
        <taxon>Actinomycetota</taxon>
        <taxon>Actinomycetes</taxon>
        <taxon>Streptosporangiales</taxon>
        <taxon>Streptosporangiaceae</taxon>
        <taxon>Acrocarpospora</taxon>
    </lineage>
</organism>
<evidence type="ECO:0000313" key="3">
    <source>
        <dbReference type="Proteomes" id="UP000331127"/>
    </source>
</evidence>
<keyword evidence="3" id="KW-1185">Reference proteome</keyword>
<feature type="transmembrane region" description="Helical" evidence="1">
    <location>
        <begin position="37"/>
        <end position="59"/>
    </location>
</feature>